<protein>
    <recommendedName>
        <fullName evidence="4">Peptidyl-prolyl cis-trans isomerase</fullName>
        <shortName evidence="4">PPIase</shortName>
        <ecNumber evidence="4">5.2.1.8</ecNumber>
    </recommendedName>
</protein>
<keyword evidence="3 4" id="KW-0413">Isomerase</keyword>
<evidence type="ECO:0000313" key="8">
    <source>
        <dbReference type="Proteomes" id="UP000295468"/>
    </source>
</evidence>
<accession>A0A4R6TJD7</accession>
<comment type="catalytic activity">
    <reaction evidence="4">
        <text>[protein]-peptidylproline (omega=180) = [protein]-peptidylproline (omega=0)</text>
        <dbReference type="Rhea" id="RHEA:16237"/>
        <dbReference type="Rhea" id="RHEA-COMP:10747"/>
        <dbReference type="Rhea" id="RHEA-COMP:10748"/>
        <dbReference type="ChEBI" id="CHEBI:83833"/>
        <dbReference type="ChEBI" id="CHEBI:83834"/>
        <dbReference type="EC" id="5.2.1.8"/>
    </reaction>
</comment>
<dbReference type="EMBL" id="SNYI01000002">
    <property type="protein sequence ID" value="TDQ30974.1"/>
    <property type="molecule type" value="Genomic_DNA"/>
</dbReference>
<comment type="similarity">
    <text evidence="1 4">Belongs to the cyclophilin-type PPIase family.</text>
</comment>
<proteinExistence type="inferred from homology"/>
<keyword evidence="8" id="KW-1185">Reference proteome</keyword>
<dbReference type="EC" id="5.2.1.8" evidence="4"/>
<dbReference type="RefSeq" id="WP_166636686.1">
    <property type="nucleotide sequence ID" value="NZ_SNYI01000002.1"/>
</dbReference>
<comment type="caution">
    <text evidence="7">The sequence shown here is derived from an EMBL/GenBank/DDBJ whole genome shotgun (WGS) entry which is preliminary data.</text>
</comment>
<dbReference type="PANTHER" id="PTHR45625">
    <property type="entry name" value="PEPTIDYL-PROLYL CIS-TRANS ISOMERASE-RELATED"/>
    <property type="match status" value="1"/>
</dbReference>
<dbReference type="Gene3D" id="2.40.100.10">
    <property type="entry name" value="Cyclophilin-like"/>
    <property type="match status" value="1"/>
</dbReference>
<evidence type="ECO:0000256" key="2">
    <source>
        <dbReference type="ARBA" id="ARBA00023110"/>
    </source>
</evidence>
<dbReference type="PROSITE" id="PS00170">
    <property type="entry name" value="CSA_PPIASE_1"/>
    <property type="match status" value="1"/>
</dbReference>
<dbReference type="InterPro" id="IPR044666">
    <property type="entry name" value="Cyclophilin_A-like"/>
</dbReference>
<evidence type="ECO:0000259" key="6">
    <source>
        <dbReference type="PROSITE" id="PS50072"/>
    </source>
</evidence>
<reference evidence="7 8" key="1">
    <citation type="submission" date="2019-03" db="EMBL/GenBank/DDBJ databases">
        <title>Genomic Encyclopedia of Archaeal and Bacterial Type Strains, Phase II (KMG-II): from individual species to whole genera.</title>
        <authorList>
            <person name="Goeker M."/>
        </authorList>
    </citation>
    <scope>NUCLEOTIDE SEQUENCE [LARGE SCALE GENOMIC DNA]</scope>
    <source>
        <strain evidence="7 8">DSM 18435</strain>
    </source>
</reference>
<dbReference type="PRINTS" id="PR00153">
    <property type="entry name" value="CSAPPISMRASE"/>
</dbReference>
<dbReference type="CDD" id="cd00317">
    <property type="entry name" value="cyclophilin"/>
    <property type="match status" value="1"/>
</dbReference>
<evidence type="ECO:0000256" key="4">
    <source>
        <dbReference type="RuleBase" id="RU363019"/>
    </source>
</evidence>
<sequence>MRTIHITLTAILALFLLAQCKPEPKQTGKQQADKIQETDSSIIDPVQEDGADEVEKEMAKDTFQLTEENAIDFFFNYQKDLKVNKVRMTTSMGTFTVQLYDNVPYHKANFIYLTRQGYFNNTMFHRVVKDFIIQGGNADNKETAQKRSEIGRYLLPPDTRKGHSHHRGTISMPSSEINNPHMLASPYEFFIVVTDPGSYHLDGEYTPFGRVISGMDVVDAINQVPVDDGDWPSQNVYILKAEVIK</sequence>
<evidence type="ECO:0000256" key="1">
    <source>
        <dbReference type="ARBA" id="ARBA00007365"/>
    </source>
</evidence>
<dbReference type="GO" id="GO:0003755">
    <property type="term" value="F:peptidyl-prolyl cis-trans isomerase activity"/>
    <property type="evidence" value="ECO:0007669"/>
    <property type="project" value="UniProtKB-UniRule"/>
</dbReference>
<dbReference type="InterPro" id="IPR002130">
    <property type="entry name" value="Cyclophilin-type_PPIase_dom"/>
</dbReference>
<dbReference type="GO" id="GO:0006457">
    <property type="term" value="P:protein folding"/>
    <property type="evidence" value="ECO:0007669"/>
    <property type="project" value="InterPro"/>
</dbReference>
<name>A0A4R6TJD7_9FLAO</name>
<comment type="function">
    <text evidence="4">PPIases accelerate the folding of proteins. It catalyzes the cis-trans isomerization of proline imidic peptide bonds in oligopeptides.</text>
</comment>
<gene>
    <name evidence="7" type="ORF">CLV82_1672</name>
</gene>
<evidence type="ECO:0000313" key="7">
    <source>
        <dbReference type="EMBL" id="TDQ30974.1"/>
    </source>
</evidence>
<feature type="domain" description="PPIase cyclophilin-type" evidence="6">
    <location>
        <begin position="90"/>
        <end position="243"/>
    </location>
</feature>
<dbReference type="InterPro" id="IPR029000">
    <property type="entry name" value="Cyclophilin-like_dom_sf"/>
</dbReference>
<dbReference type="PROSITE" id="PS50072">
    <property type="entry name" value="CSA_PPIASE_2"/>
    <property type="match status" value="1"/>
</dbReference>
<dbReference type="InterPro" id="IPR020892">
    <property type="entry name" value="Cyclophilin-type_PPIase_CS"/>
</dbReference>
<dbReference type="PANTHER" id="PTHR45625:SF4">
    <property type="entry name" value="PEPTIDYLPROLYL ISOMERASE DOMAIN AND WD REPEAT-CONTAINING PROTEIN 1"/>
    <property type="match status" value="1"/>
</dbReference>
<dbReference type="Pfam" id="PF00160">
    <property type="entry name" value="Pro_isomerase"/>
    <property type="match status" value="1"/>
</dbReference>
<organism evidence="7 8">
    <name type="scientific">Zeaxanthinibacter enoshimensis</name>
    <dbReference type="NCBI Taxonomy" id="392009"/>
    <lineage>
        <taxon>Bacteria</taxon>
        <taxon>Pseudomonadati</taxon>
        <taxon>Bacteroidota</taxon>
        <taxon>Flavobacteriia</taxon>
        <taxon>Flavobacteriales</taxon>
        <taxon>Flavobacteriaceae</taxon>
        <taxon>Zeaxanthinibacter</taxon>
    </lineage>
</organism>
<evidence type="ECO:0000256" key="3">
    <source>
        <dbReference type="ARBA" id="ARBA00023235"/>
    </source>
</evidence>
<evidence type="ECO:0000256" key="5">
    <source>
        <dbReference type="SAM" id="MobiDB-lite"/>
    </source>
</evidence>
<keyword evidence="2 4" id="KW-0697">Rotamase</keyword>
<feature type="region of interest" description="Disordered" evidence="5">
    <location>
        <begin position="154"/>
        <end position="175"/>
    </location>
</feature>
<dbReference type="Proteomes" id="UP000295468">
    <property type="component" value="Unassembled WGS sequence"/>
</dbReference>
<dbReference type="AlphaFoldDB" id="A0A4R6TJD7"/>
<dbReference type="SUPFAM" id="SSF50891">
    <property type="entry name" value="Cyclophilin-like"/>
    <property type="match status" value="1"/>
</dbReference>